<evidence type="ECO:0000313" key="2">
    <source>
        <dbReference type="Proteomes" id="UP000324222"/>
    </source>
</evidence>
<organism evidence="1 2">
    <name type="scientific">Portunus trituberculatus</name>
    <name type="common">Swimming crab</name>
    <name type="synonym">Neptunus trituberculatus</name>
    <dbReference type="NCBI Taxonomy" id="210409"/>
    <lineage>
        <taxon>Eukaryota</taxon>
        <taxon>Metazoa</taxon>
        <taxon>Ecdysozoa</taxon>
        <taxon>Arthropoda</taxon>
        <taxon>Crustacea</taxon>
        <taxon>Multicrustacea</taxon>
        <taxon>Malacostraca</taxon>
        <taxon>Eumalacostraca</taxon>
        <taxon>Eucarida</taxon>
        <taxon>Decapoda</taxon>
        <taxon>Pleocyemata</taxon>
        <taxon>Brachyura</taxon>
        <taxon>Eubrachyura</taxon>
        <taxon>Portunoidea</taxon>
        <taxon>Portunidae</taxon>
        <taxon>Portuninae</taxon>
        <taxon>Portunus</taxon>
    </lineage>
</organism>
<dbReference type="Proteomes" id="UP000324222">
    <property type="component" value="Unassembled WGS sequence"/>
</dbReference>
<accession>A0A5B7JV59</accession>
<proteinExistence type="predicted"/>
<evidence type="ECO:0000313" key="1">
    <source>
        <dbReference type="EMBL" id="MPC98425.1"/>
    </source>
</evidence>
<protein>
    <submittedName>
        <fullName evidence="1">Uncharacterized protein</fullName>
    </submittedName>
</protein>
<reference evidence="1 2" key="1">
    <citation type="submission" date="2019-05" db="EMBL/GenBank/DDBJ databases">
        <title>Another draft genome of Portunus trituberculatus and its Hox gene families provides insights of decapod evolution.</title>
        <authorList>
            <person name="Jeong J.-H."/>
            <person name="Song I."/>
            <person name="Kim S."/>
            <person name="Choi T."/>
            <person name="Kim D."/>
            <person name="Ryu S."/>
            <person name="Kim W."/>
        </authorList>
    </citation>
    <scope>NUCLEOTIDE SEQUENCE [LARGE SCALE GENOMIC DNA]</scope>
    <source>
        <tissue evidence="1">Muscle</tissue>
    </source>
</reference>
<name>A0A5B7JV59_PORTR</name>
<dbReference type="AlphaFoldDB" id="A0A5B7JV59"/>
<gene>
    <name evidence="1" type="ORF">E2C01_093796</name>
</gene>
<comment type="caution">
    <text evidence="1">The sequence shown here is derived from an EMBL/GenBank/DDBJ whole genome shotgun (WGS) entry which is preliminary data.</text>
</comment>
<dbReference type="EMBL" id="VSRR010114034">
    <property type="protein sequence ID" value="MPC98425.1"/>
    <property type="molecule type" value="Genomic_DNA"/>
</dbReference>
<keyword evidence="2" id="KW-1185">Reference proteome</keyword>
<sequence length="99" mass="10988">MWLKQDGVEQEGRTHGPPCLLQVAEVRRGRGRLVKCFLSVLENSVLSVGVTLVLLPHAVVNGSVVERASLSWVGAARWAAEVTWRRSNMVWVATETSYE</sequence>